<dbReference type="EMBL" id="JAXOVC010000001">
    <property type="protein sequence ID" value="KAK4506441.1"/>
    <property type="molecule type" value="Genomic_DNA"/>
</dbReference>
<reference evidence="1 2" key="1">
    <citation type="journal article" date="2023" name="G3 (Bethesda)">
        <title>A chromosome-level genome assembly of Zasmidium syzygii isolated from banana leaves.</title>
        <authorList>
            <person name="van Westerhoven A.C."/>
            <person name="Mehrabi R."/>
            <person name="Talebi R."/>
            <person name="Steentjes M.B.F."/>
            <person name="Corcolon B."/>
            <person name="Chong P.A."/>
            <person name="Kema G.H.J."/>
            <person name="Seidl M.F."/>
        </authorList>
    </citation>
    <scope>NUCLEOTIDE SEQUENCE [LARGE SCALE GENOMIC DNA]</scope>
    <source>
        <strain evidence="1 2">P124</strain>
    </source>
</reference>
<dbReference type="InterPro" id="IPR011333">
    <property type="entry name" value="SKP1/BTB/POZ_sf"/>
</dbReference>
<evidence type="ECO:0000313" key="1">
    <source>
        <dbReference type="EMBL" id="KAK4506441.1"/>
    </source>
</evidence>
<sequence length="240" mass="27380">MADSETTVETAESIFESMRNDRLVRIFIGDDDSKPLLIQQSTICAASPFFKAAFTGANYEEAKSGILRLPEDDLQAWQIFIYWLLKNKIPQGSDLAVIKAWTLGDKYKIPQLQDDVMFAMMEEFDYFEERSMRNITHAFSYCPQGSLMRKFLADQVVLIVKHEQHAGWGSEVVQALCEDPGNHKDLLDAVARAGQEDLSNWEEKGNGEGKPFFFEYMVGEGPNAVEFHGWLNLTNGWMRF</sequence>
<comment type="caution">
    <text evidence="1">The sequence shown here is derived from an EMBL/GenBank/DDBJ whole genome shotgun (WGS) entry which is preliminary data.</text>
</comment>
<gene>
    <name evidence="1" type="ORF">PRZ48_000173</name>
</gene>
<keyword evidence="2" id="KW-1185">Reference proteome</keyword>
<evidence type="ECO:0008006" key="3">
    <source>
        <dbReference type="Google" id="ProtNLM"/>
    </source>
</evidence>
<dbReference type="PANTHER" id="PTHR47843">
    <property type="entry name" value="BTB DOMAIN-CONTAINING PROTEIN-RELATED"/>
    <property type="match status" value="1"/>
</dbReference>
<name>A0ABR0EZ65_ZASCE</name>
<proteinExistence type="predicted"/>
<protein>
    <recommendedName>
        <fullName evidence="3">BTB domain-containing protein</fullName>
    </recommendedName>
</protein>
<dbReference type="Proteomes" id="UP001305779">
    <property type="component" value="Unassembled WGS sequence"/>
</dbReference>
<evidence type="ECO:0000313" key="2">
    <source>
        <dbReference type="Proteomes" id="UP001305779"/>
    </source>
</evidence>
<dbReference type="PANTHER" id="PTHR47843:SF2">
    <property type="entry name" value="BTB DOMAIN-CONTAINING PROTEIN"/>
    <property type="match status" value="1"/>
</dbReference>
<dbReference type="Gene3D" id="3.30.710.10">
    <property type="entry name" value="Potassium Channel Kv1.1, Chain A"/>
    <property type="match status" value="1"/>
</dbReference>
<organism evidence="1 2">
    <name type="scientific">Zasmidium cellare</name>
    <name type="common">Wine cellar mold</name>
    <name type="synonym">Racodium cellare</name>
    <dbReference type="NCBI Taxonomy" id="395010"/>
    <lineage>
        <taxon>Eukaryota</taxon>
        <taxon>Fungi</taxon>
        <taxon>Dikarya</taxon>
        <taxon>Ascomycota</taxon>
        <taxon>Pezizomycotina</taxon>
        <taxon>Dothideomycetes</taxon>
        <taxon>Dothideomycetidae</taxon>
        <taxon>Mycosphaerellales</taxon>
        <taxon>Mycosphaerellaceae</taxon>
        <taxon>Zasmidium</taxon>
    </lineage>
</organism>
<accession>A0ABR0EZ65</accession>
<dbReference type="CDD" id="cd18186">
    <property type="entry name" value="BTB_POZ_ZBTB_KLHL-like"/>
    <property type="match status" value="1"/>
</dbReference>